<dbReference type="Proteomes" id="UP000463700">
    <property type="component" value="Unassembled WGS sequence"/>
</dbReference>
<sequence length="66" mass="7636">MSDAQSITFEAVQLNDRSGYFVRATWPDGYEQQITGFTDDAEAREWIANDSRGWLDWMPHRPQLGT</sequence>
<name>A0A6N6WH50_9BURK</name>
<gene>
    <name evidence="1" type="ORF">FSO04_14000</name>
</gene>
<reference evidence="1 2" key="1">
    <citation type="journal article" date="2020" name="Int. J. Syst. Evol. Microbiol.">
        <title>Paraburkholderia madseniana sp. nov., a phenolic acid-degrading bacterium isolated from acidic forest soil.</title>
        <authorList>
            <person name="Wilhelm R.C."/>
            <person name="Murphy S.J.L."/>
            <person name="Feriancek N.M."/>
            <person name="Karasz D.C."/>
            <person name="DeRito C.M."/>
            <person name="Newman J.D."/>
            <person name="Buckley D.H."/>
        </authorList>
    </citation>
    <scope>NUCLEOTIDE SEQUENCE [LARGE SCALE GENOMIC DNA]</scope>
    <source>
        <strain evidence="1 2">RP11</strain>
    </source>
</reference>
<dbReference type="OrthoDB" id="9104526at2"/>
<protein>
    <submittedName>
        <fullName evidence="1">Uncharacterized protein</fullName>
    </submittedName>
</protein>
<dbReference type="RefSeq" id="WP_154560257.1">
    <property type="nucleotide sequence ID" value="NZ_JAMXWG010000035.1"/>
</dbReference>
<evidence type="ECO:0000313" key="2">
    <source>
        <dbReference type="Proteomes" id="UP000463700"/>
    </source>
</evidence>
<organism evidence="1 2">
    <name type="scientific">Paraburkholderia madseniana</name>
    <dbReference type="NCBI Taxonomy" id="2599607"/>
    <lineage>
        <taxon>Bacteria</taxon>
        <taxon>Pseudomonadati</taxon>
        <taxon>Pseudomonadota</taxon>
        <taxon>Betaproteobacteria</taxon>
        <taxon>Burkholderiales</taxon>
        <taxon>Burkholderiaceae</taxon>
        <taxon>Paraburkholderia</taxon>
    </lineage>
</organism>
<evidence type="ECO:0000313" key="1">
    <source>
        <dbReference type="EMBL" id="KAE8759248.1"/>
    </source>
</evidence>
<dbReference type="EMBL" id="VOSW01000023">
    <property type="protein sequence ID" value="KAE8759248.1"/>
    <property type="molecule type" value="Genomic_DNA"/>
</dbReference>
<proteinExistence type="predicted"/>
<comment type="caution">
    <text evidence="1">The sequence shown here is derived from an EMBL/GenBank/DDBJ whole genome shotgun (WGS) entry which is preliminary data.</text>
</comment>
<accession>A0A6N6WH50</accession>
<dbReference type="AlphaFoldDB" id="A0A6N6WH50"/>